<feature type="region of interest" description="Disordered" evidence="1">
    <location>
        <begin position="198"/>
        <end position="219"/>
    </location>
</feature>
<evidence type="ECO:0000313" key="2">
    <source>
        <dbReference type="EMBL" id="CAD8336991.1"/>
    </source>
</evidence>
<dbReference type="AlphaFoldDB" id="A0A7R9WVQ1"/>
<reference evidence="2" key="1">
    <citation type="submission" date="2021-01" db="EMBL/GenBank/DDBJ databases">
        <authorList>
            <person name="Corre E."/>
            <person name="Pelletier E."/>
            <person name="Niang G."/>
            <person name="Scheremetjew M."/>
            <person name="Finn R."/>
            <person name="Kale V."/>
            <person name="Holt S."/>
            <person name="Cochrane G."/>
            <person name="Meng A."/>
            <person name="Brown T."/>
            <person name="Cohen L."/>
        </authorList>
    </citation>
    <scope>NUCLEOTIDE SEQUENCE</scope>
    <source>
        <strain evidence="2">CCMP3328</strain>
    </source>
</reference>
<name>A0A7R9WVQ1_9STRA</name>
<dbReference type="EMBL" id="HBEF01014561">
    <property type="protein sequence ID" value="CAD8336991.1"/>
    <property type="molecule type" value="Transcribed_RNA"/>
</dbReference>
<proteinExistence type="predicted"/>
<feature type="compositionally biased region" description="Low complexity" evidence="1">
    <location>
        <begin position="199"/>
        <end position="216"/>
    </location>
</feature>
<protein>
    <submittedName>
        <fullName evidence="2">Uncharacterized protein</fullName>
    </submittedName>
</protein>
<sequence>MMIKRIETAEISKTSLSKPATSASTISRSCKRSVRFPCNVSDMVTCQYIPTLDEISDAEIDATWYTNKEYRQIRKDMKAVLKKFIKSAPLSPDKEDARGLEFKTPTGTKQRQKNRFLSIDMVLDEQERHFEEQIGAHHSNTSRDSQAMYIAQIYTQSTIHCSRTAAMIGKEDAAYVQENVRESADDAVHELLHQAEMYQQQQQEQSHKQQQQQQQQTDNNTDEVILLLSSPVPAQFSKVKLAITAAPTTPILSSPSGLVSILSPTKNFVCAAA</sequence>
<organism evidence="2">
    <name type="scientific">Craspedostauros australis</name>
    <dbReference type="NCBI Taxonomy" id="1486917"/>
    <lineage>
        <taxon>Eukaryota</taxon>
        <taxon>Sar</taxon>
        <taxon>Stramenopiles</taxon>
        <taxon>Ochrophyta</taxon>
        <taxon>Bacillariophyta</taxon>
        <taxon>Bacillariophyceae</taxon>
        <taxon>Bacillariophycidae</taxon>
        <taxon>Naviculales</taxon>
        <taxon>Naviculaceae</taxon>
        <taxon>Craspedostauros</taxon>
    </lineage>
</organism>
<accession>A0A7R9WVQ1</accession>
<gene>
    <name evidence="2" type="ORF">CAUS1442_LOCUS9119</name>
</gene>
<evidence type="ECO:0000256" key="1">
    <source>
        <dbReference type="SAM" id="MobiDB-lite"/>
    </source>
</evidence>